<keyword evidence="3" id="KW-1185">Reference proteome</keyword>
<evidence type="ECO:0000313" key="2">
    <source>
        <dbReference type="EMBL" id="SDL75278.1"/>
    </source>
</evidence>
<dbReference type="Proteomes" id="UP000199475">
    <property type="component" value="Unassembled WGS sequence"/>
</dbReference>
<feature type="compositionally biased region" description="Pro residues" evidence="1">
    <location>
        <begin position="12"/>
        <end position="25"/>
    </location>
</feature>
<dbReference type="AlphaFoldDB" id="A0A1G9MLY2"/>
<evidence type="ECO:0000313" key="3">
    <source>
        <dbReference type="Proteomes" id="UP000199475"/>
    </source>
</evidence>
<dbReference type="RefSeq" id="WP_143008309.1">
    <property type="nucleotide sequence ID" value="NZ_FNGP01000005.1"/>
</dbReference>
<evidence type="ECO:0000256" key="1">
    <source>
        <dbReference type="SAM" id="MobiDB-lite"/>
    </source>
</evidence>
<reference evidence="2 3" key="1">
    <citation type="submission" date="2016-10" db="EMBL/GenBank/DDBJ databases">
        <authorList>
            <person name="de Groot N.N."/>
        </authorList>
    </citation>
    <scope>NUCLEOTIDE SEQUENCE [LARGE SCALE GENOMIC DNA]</scope>
    <source>
        <strain evidence="2 3">CGMCC 1.9159</strain>
    </source>
</reference>
<dbReference type="STRING" id="686624.SAMN04488242_2720"/>
<gene>
    <name evidence="2" type="ORF">SAMN04488242_2720</name>
</gene>
<dbReference type="InterPro" id="IPR045596">
    <property type="entry name" value="DUF6459"/>
</dbReference>
<name>A0A1G9MLY2_9ACTN</name>
<protein>
    <submittedName>
        <fullName evidence="2">Uncharacterized protein</fullName>
    </submittedName>
</protein>
<dbReference type="EMBL" id="FNGP01000005">
    <property type="protein sequence ID" value="SDL75278.1"/>
    <property type="molecule type" value="Genomic_DNA"/>
</dbReference>
<dbReference type="OrthoDB" id="3731420at2"/>
<organism evidence="2 3">
    <name type="scientific">Tessaracoccus oleiagri</name>
    <dbReference type="NCBI Taxonomy" id="686624"/>
    <lineage>
        <taxon>Bacteria</taxon>
        <taxon>Bacillati</taxon>
        <taxon>Actinomycetota</taxon>
        <taxon>Actinomycetes</taxon>
        <taxon>Propionibacteriales</taxon>
        <taxon>Propionibacteriaceae</taxon>
        <taxon>Tessaracoccus</taxon>
    </lineage>
</organism>
<dbReference type="Pfam" id="PF20060">
    <property type="entry name" value="DUF6459"/>
    <property type="match status" value="1"/>
</dbReference>
<proteinExistence type="predicted"/>
<sequence length="124" mass="13682">MLTSRITAPQPVLRPPAAQPGPRPPHQALQLAVAVVEAMMGRRPLHHLRSRLDPHSFQRLVALRTSGRFTRSQMGGLRSQMPSPTAVEVSIRISLGTRWLVCVLRLDNRSDWGCSDFLVLGADG</sequence>
<feature type="region of interest" description="Disordered" evidence="1">
    <location>
        <begin position="1"/>
        <end position="26"/>
    </location>
</feature>
<accession>A0A1G9MLY2</accession>